<accession>V4GNH0</accession>
<feature type="domain" description="Glycosyl transferase family 1" evidence="2">
    <location>
        <begin position="238"/>
        <end position="321"/>
    </location>
</feature>
<feature type="domain" description="Glycosyltransferase subfamily 4-like N-terminal" evidence="3">
    <location>
        <begin position="11"/>
        <end position="195"/>
    </location>
</feature>
<dbReference type="PANTHER" id="PTHR45947:SF3">
    <property type="entry name" value="SULFOQUINOVOSYL TRANSFERASE SQD2"/>
    <property type="match status" value="1"/>
</dbReference>
<keyword evidence="4" id="KW-0808">Transferase</keyword>
<dbReference type="InterPro" id="IPR028098">
    <property type="entry name" value="Glyco_trans_4-like_N"/>
</dbReference>
<feature type="region of interest" description="Disordered" evidence="1">
    <location>
        <begin position="444"/>
        <end position="618"/>
    </location>
</feature>
<dbReference type="AlphaFoldDB" id="V4GNH0"/>
<feature type="compositionally biased region" description="Low complexity" evidence="1">
    <location>
        <begin position="568"/>
        <end position="579"/>
    </location>
</feature>
<dbReference type="EMBL" id="ASGZ01000068">
    <property type="protein sequence ID" value="ESP86931.1"/>
    <property type="molecule type" value="Genomic_DNA"/>
</dbReference>
<dbReference type="Proteomes" id="UP000017840">
    <property type="component" value="Unassembled WGS sequence"/>
</dbReference>
<feature type="compositionally biased region" description="Low complexity" evidence="1">
    <location>
        <begin position="600"/>
        <end position="618"/>
    </location>
</feature>
<evidence type="ECO:0000259" key="3">
    <source>
        <dbReference type="Pfam" id="PF13579"/>
    </source>
</evidence>
<protein>
    <submittedName>
        <fullName evidence="4">Glycosyltransferase</fullName>
    </submittedName>
</protein>
<feature type="compositionally biased region" description="Low complexity" evidence="1">
    <location>
        <begin position="474"/>
        <end position="499"/>
    </location>
</feature>
<organism evidence="4 5">
    <name type="scientific">Candidatus Halobonum tyrrellensis G22</name>
    <dbReference type="NCBI Taxonomy" id="1324957"/>
    <lineage>
        <taxon>Archaea</taxon>
        <taxon>Methanobacteriati</taxon>
        <taxon>Methanobacteriota</taxon>
        <taxon>Stenosarchaea group</taxon>
        <taxon>Halobacteria</taxon>
        <taxon>Halobacteriales</taxon>
        <taxon>Haloferacaceae</taxon>
        <taxon>Candidatus Halobonum</taxon>
    </lineage>
</organism>
<dbReference type="Pfam" id="PF00534">
    <property type="entry name" value="Glycos_transf_1"/>
    <property type="match status" value="1"/>
</dbReference>
<evidence type="ECO:0000313" key="4">
    <source>
        <dbReference type="EMBL" id="ESP86931.1"/>
    </source>
</evidence>
<dbReference type="InterPro" id="IPR050194">
    <property type="entry name" value="Glycosyltransferase_grp1"/>
</dbReference>
<feature type="region of interest" description="Disordered" evidence="1">
    <location>
        <begin position="323"/>
        <end position="413"/>
    </location>
</feature>
<dbReference type="eggNOG" id="arCOG01410">
    <property type="taxonomic scope" value="Archaea"/>
</dbReference>
<evidence type="ECO:0000256" key="1">
    <source>
        <dbReference type="SAM" id="MobiDB-lite"/>
    </source>
</evidence>
<evidence type="ECO:0000259" key="2">
    <source>
        <dbReference type="Pfam" id="PF00534"/>
    </source>
</evidence>
<feature type="region of interest" description="Disordered" evidence="1">
    <location>
        <begin position="203"/>
        <end position="226"/>
    </location>
</feature>
<dbReference type="Pfam" id="PF13579">
    <property type="entry name" value="Glyco_trans_4_4"/>
    <property type="match status" value="1"/>
</dbReference>
<dbReference type="Gene3D" id="3.40.50.2000">
    <property type="entry name" value="Glycogen Phosphorylase B"/>
    <property type="match status" value="2"/>
</dbReference>
<gene>
    <name evidence="4" type="ORF">K933_16757</name>
</gene>
<keyword evidence="5" id="KW-1185">Reference proteome</keyword>
<name>V4GNH0_9EURY</name>
<dbReference type="GO" id="GO:0016758">
    <property type="term" value="F:hexosyltransferase activity"/>
    <property type="evidence" value="ECO:0007669"/>
    <property type="project" value="TreeGrafter"/>
</dbReference>
<dbReference type="STRING" id="1324957.K933_16757"/>
<evidence type="ECO:0000313" key="5">
    <source>
        <dbReference type="Proteomes" id="UP000017840"/>
    </source>
</evidence>
<dbReference type="PANTHER" id="PTHR45947">
    <property type="entry name" value="SULFOQUINOVOSYL TRANSFERASE SQD2"/>
    <property type="match status" value="1"/>
</dbReference>
<feature type="compositionally biased region" description="Basic residues" evidence="1">
    <location>
        <begin position="358"/>
        <end position="377"/>
    </location>
</feature>
<proteinExistence type="predicted"/>
<sequence length="618" mass="65567">MLLPGPYPDIRVRKEAVALDAAGYAVTVFCLGDGPRRETVDGVRVRRFPADDARAHAAAAVDAAGDLLTGVRPRWLAALDRFLRARDVAAVHVHDLPLVRTALVARRRHGVPVVADCHENYPEAVRQWHRTHADHPLRYAAQTVRRTAFPVSRWKRVERRVLPAADRVLAVCETARDHYVDDCGVDPAAVTVVGNTVELDVFDPETAAAPPPDAGRGTDGTGVDADGNVRAAAAPGPDDALTAVYVGGFGPHRGLETAVEAVAQSPGVRLRLVGGGGGDTAADLRALAARRGVADRVDLPGRVPFAAVPAVLAAADVCLVPHADTPPHRDDGPAQTVPVHGDGAAGRRLRPPAAAGGGRRRRRGPARARRRRRGVGRRVRDAPGGPGGARALRRERPSGGRRPLQLGARRRATGRLLRTARGVVVRRRERAGLVGFAGVRRCGRASGARGTTRPPAAPPRSGDRARPRPGRGPSGRTPSPRASAGGRAGVPAGRVPSRGRGCRGGGPCRRRDRAARARGTAAGACRRRARRTRRPSRGRNSGGGSYELRSHQRPQSTPLISQSFMWGRPSSPRVVSLPPATVAPTSEWTPRRSRWETDCSEISSASAMSPSVAPRGTR</sequence>
<feature type="compositionally biased region" description="Basic residues" evidence="1">
    <location>
        <begin position="525"/>
        <end position="537"/>
    </location>
</feature>
<dbReference type="InterPro" id="IPR001296">
    <property type="entry name" value="Glyco_trans_1"/>
</dbReference>
<dbReference type="SUPFAM" id="SSF53756">
    <property type="entry name" value="UDP-Glycosyltransferase/glycogen phosphorylase"/>
    <property type="match status" value="1"/>
</dbReference>
<feature type="compositionally biased region" description="Polar residues" evidence="1">
    <location>
        <begin position="553"/>
        <end position="564"/>
    </location>
</feature>
<comment type="caution">
    <text evidence="4">The sequence shown here is derived from an EMBL/GenBank/DDBJ whole genome shotgun (WGS) entry which is preliminary data.</text>
</comment>
<reference evidence="4 5" key="1">
    <citation type="journal article" date="2013" name="Genome Announc.">
        <title>Draft Genome Sequence of 'Candidatus Halobonum tyrrellensis' Strain G22, Isolated from the Hypersaline Waters of Lake Tyrrell, Australia.</title>
        <authorList>
            <person name="Ugalde J.A."/>
            <person name="Narasingarao P."/>
            <person name="Kuo S."/>
            <person name="Podell S."/>
            <person name="Allen E.E."/>
        </authorList>
    </citation>
    <scope>NUCLEOTIDE SEQUENCE [LARGE SCALE GENOMIC DNA]</scope>
    <source>
        <strain evidence="4 5">G22</strain>
    </source>
</reference>